<evidence type="ECO:0000313" key="9">
    <source>
        <dbReference type="Proteomes" id="UP001501570"/>
    </source>
</evidence>
<keyword evidence="5 7" id="KW-0548">Nucleotidyltransferase</keyword>
<dbReference type="InterPro" id="IPR034683">
    <property type="entry name" value="IspD/TarI"/>
</dbReference>
<evidence type="ECO:0000256" key="2">
    <source>
        <dbReference type="ARBA" id="ARBA00004787"/>
    </source>
</evidence>
<dbReference type="NCBIfam" id="TIGR00453">
    <property type="entry name" value="ispD"/>
    <property type="match status" value="1"/>
</dbReference>
<accession>A0ABP9SVW4</accession>
<evidence type="ECO:0000256" key="7">
    <source>
        <dbReference type="HAMAP-Rule" id="MF_00108"/>
    </source>
</evidence>
<dbReference type="InterPro" id="IPR001228">
    <property type="entry name" value="IspD"/>
</dbReference>
<dbReference type="Pfam" id="PF01128">
    <property type="entry name" value="IspD"/>
    <property type="match status" value="1"/>
</dbReference>
<dbReference type="InterPro" id="IPR018294">
    <property type="entry name" value="ISPD_synthase_CS"/>
</dbReference>
<dbReference type="PANTHER" id="PTHR32125">
    <property type="entry name" value="2-C-METHYL-D-ERYTHRITOL 4-PHOSPHATE CYTIDYLYLTRANSFERASE, CHLOROPLASTIC"/>
    <property type="match status" value="1"/>
</dbReference>
<keyword evidence="6 7" id="KW-0414">Isoprene biosynthesis</keyword>
<dbReference type="SUPFAM" id="SSF53448">
    <property type="entry name" value="Nucleotide-diphospho-sugar transferases"/>
    <property type="match status" value="1"/>
</dbReference>
<dbReference type="CDD" id="cd02516">
    <property type="entry name" value="CDP-ME_synthetase"/>
    <property type="match status" value="1"/>
</dbReference>
<evidence type="ECO:0000313" key="8">
    <source>
        <dbReference type="EMBL" id="GAA5202189.1"/>
    </source>
</evidence>
<dbReference type="PANTHER" id="PTHR32125:SF4">
    <property type="entry name" value="2-C-METHYL-D-ERYTHRITOL 4-PHOSPHATE CYTIDYLYLTRANSFERASE, CHLOROPLASTIC"/>
    <property type="match status" value="1"/>
</dbReference>
<comment type="function">
    <text evidence="7">Catalyzes the formation of 4-diphosphocytidyl-2-C-methyl-D-erythritol from CTP and 2-C-methyl-D-erythritol 4-phosphate (MEP).</text>
</comment>
<proteinExistence type="inferred from homology"/>
<feature type="site" description="Positions MEP for the nucleophilic attack" evidence="7">
    <location>
        <position position="212"/>
    </location>
</feature>
<dbReference type="HAMAP" id="MF_00108">
    <property type="entry name" value="IspD"/>
    <property type="match status" value="1"/>
</dbReference>
<feature type="site" description="Transition state stabilizer" evidence="7">
    <location>
        <position position="23"/>
    </location>
</feature>
<protein>
    <recommendedName>
        <fullName evidence="7">2-C-methyl-D-erythritol 4-phosphate cytidylyltransferase</fullName>
        <ecNumber evidence="7">2.7.7.60</ecNumber>
    </recommendedName>
    <alternativeName>
        <fullName evidence="7">4-diphosphocytidyl-2C-methyl-D-erythritol synthase</fullName>
    </alternativeName>
    <alternativeName>
        <fullName evidence="7">MEP cytidylyltransferase</fullName>
        <shortName evidence="7">MCT</shortName>
    </alternativeName>
</protein>
<organism evidence="8 9">
    <name type="scientific">Rugosimonospora acidiphila</name>
    <dbReference type="NCBI Taxonomy" id="556531"/>
    <lineage>
        <taxon>Bacteria</taxon>
        <taxon>Bacillati</taxon>
        <taxon>Actinomycetota</taxon>
        <taxon>Actinomycetes</taxon>
        <taxon>Micromonosporales</taxon>
        <taxon>Micromonosporaceae</taxon>
        <taxon>Rugosimonospora</taxon>
    </lineage>
</organism>
<evidence type="ECO:0000256" key="3">
    <source>
        <dbReference type="ARBA" id="ARBA00009789"/>
    </source>
</evidence>
<comment type="similarity">
    <text evidence="3 7">Belongs to the IspD/TarI cytidylyltransferase family. IspD subfamily.</text>
</comment>
<dbReference type="RefSeq" id="WP_345639316.1">
    <property type="nucleotide sequence ID" value="NZ_BAABJQ010000059.1"/>
</dbReference>
<dbReference type="Gene3D" id="3.90.550.10">
    <property type="entry name" value="Spore Coat Polysaccharide Biosynthesis Protein SpsA, Chain A"/>
    <property type="match status" value="1"/>
</dbReference>
<keyword evidence="4 7" id="KW-0808">Transferase</keyword>
<gene>
    <name evidence="7 8" type="primary">ispD</name>
    <name evidence="8" type="ORF">GCM10023322_83550</name>
</gene>
<keyword evidence="9" id="KW-1185">Reference proteome</keyword>
<dbReference type="InterPro" id="IPR050088">
    <property type="entry name" value="IspD/TarI_cytidylyltransf_bact"/>
</dbReference>
<evidence type="ECO:0000256" key="4">
    <source>
        <dbReference type="ARBA" id="ARBA00022679"/>
    </source>
</evidence>
<dbReference type="EC" id="2.7.7.60" evidence="7"/>
<comment type="catalytic activity">
    <reaction evidence="1 7">
        <text>2-C-methyl-D-erythritol 4-phosphate + CTP + H(+) = 4-CDP-2-C-methyl-D-erythritol + diphosphate</text>
        <dbReference type="Rhea" id="RHEA:13429"/>
        <dbReference type="ChEBI" id="CHEBI:15378"/>
        <dbReference type="ChEBI" id="CHEBI:33019"/>
        <dbReference type="ChEBI" id="CHEBI:37563"/>
        <dbReference type="ChEBI" id="CHEBI:57823"/>
        <dbReference type="ChEBI" id="CHEBI:58262"/>
        <dbReference type="EC" id="2.7.7.60"/>
    </reaction>
</comment>
<dbReference type="PROSITE" id="PS01295">
    <property type="entry name" value="ISPD"/>
    <property type="match status" value="1"/>
</dbReference>
<dbReference type="GO" id="GO:0016779">
    <property type="term" value="F:nucleotidyltransferase activity"/>
    <property type="evidence" value="ECO:0007669"/>
    <property type="project" value="UniProtKB-KW"/>
</dbReference>
<feature type="site" description="Transition state stabilizer" evidence="7">
    <location>
        <position position="30"/>
    </location>
</feature>
<name>A0ABP9SVW4_9ACTN</name>
<evidence type="ECO:0000256" key="6">
    <source>
        <dbReference type="ARBA" id="ARBA00023229"/>
    </source>
</evidence>
<evidence type="ECO:0000256" key="1">
    <source>
        <dbReference type="ARBA" id="ARBA00001282"/>
    </source>
</evidence>
<feature type="site" description="Positions MEP for the nucleophilic attack" evidence="7">
    <location>
        <position position="159"/>
    </location>
</feature>
<reference evidence="9" key="1">
    <citation type="journal article" date="2019" name="Int. J. Syst. Evol. Microbiol.">
        <title>The Global Catalogue of Microorganisms (GCM) 10K type strain sequencing project: providing services to taxonomists for standard genome sequencing and annotation.</title>
        <authorList>
            <consortium name="The Broad Institute Genomics Platform"/>
            <consortium name="The Broad Institute Genome Sequencing Center for Infectious Disease"/>
            <person name="Wu L."/>
            <person name="Ma J."/>
        </authorList>
    </citation>
    <scope>NUCLEOTIDE SEQUENCE [LARGE SCALE GENOMIC DNA]</scope>
    <source>
        <strain evidence="9">JCM 18304</strain>
    </source>
</reference>
<dbReference type="EMBL" id="BAABJQ010000059">
    <property type="protein sequence ID" value="GAA5202189.1"/>
    <property type="molecule type" value="Genomic_DNA"/>
</dbReference>
<comment type="pathway">
    <text evidence="2 7">Isoprenoid biosynthesis; isopentenyl diphosphate biosynthesis via DXP pathway; isopentenyl diphosphate from 1-deoxy-D-xylulose 5-phosphate: step 2/6.</text>
</comment>
<dbReference type="InterPro" id="IPR029044">
    <property type="entry name" value="Nucleotide-diphossugar_trans"/>
</dbReference>
<dbReference type="Proteomes" id="UP001501570">
    <property type="component" value="Unassembled WGS sequence"/>
</dbReference>
<sequence length="232" mass="23466">MTARPDLRGDVAVLVPAAGLGVRLGPGGPKALRLLSGEPLLVHAVRRVAAAGVGCVVVAAPPSEVEAVRELLSGVATATVVAGGATRQHSVSAALAAVPANFEIILVHDAARALTPPSLIVEVAEAVRGGHDAVIPVLPVVDTIKEVSASGAVVGTVDRSVLRAVQTPQGFRRRVLAAAHAAAVDEHTDDAGMVEKLGITVHCVPGDEAAMKITRPVDLVIAEALLARTLAS</sequence>
<evidence type="ECO:0000256" key="5">
    <source>
        <dbReference type="ARBA" id="ARBA00022695"/>
    </source>
</evidence>
<comment type="caution">
    <text evidence="8">The sequence shown here is derived from an EMBL/GenBank/DDBJ whole genome shotgun (WGS) entry which is preliminary data.</text>
</comment>